<dbReference type="PANTHER" id="PTHR41521:SF4">
    <property type="entry name" value="BLR0684 PROTEIN"/>
    <property type="match status" value="1"/>
</dbReference>
<dbReference type="InterPro" id="IPR010753">
    <property type="entry name" value="DUF1330"/>
</dbReference>
<dbReference type="RefSeq" id="WP_001277471.1">
    <property type="nucleotide sequence ID" value="NZ_JEWH01000015.1"/>
</dbReference>
<dbReference type="AlphaFoldDB" id="A0A009HT55"/>
<feature type="domain" description="DUF1330" evidence="1">
    <location>
        <begin position="2"/>
        <end position="94"/>
    </location>
</feature>
<accession>A0A009HT55</accession>
<gene>
    <name evidence="2" type="ORF">J512_1604</name>
</gene>
<dbReference type="Pfam" id="PF07045">
    <property type="entry name" value="DUF1330"/>
    <property type="match status" value="1"/>
</dbReference>
<name>A0A009HT55_ACIB9</name>
<evidence type="ECO:0000313" key="2">
    <source>
        <dbReference type="EMBL" id="EXB06190.1"/>
    </source>
</evidence>
<dbReference type="Proteomes" id="UP000020595">
    <property type="component" value="Unassembled WGS sequence"/>
</dbReference>
<protein>
    <recommendedName>
        <fullName evidence="1">DUF1330 domain-containing protein</fullName>
    </recommendedName>
</protein>
<organism evidence="2 3">
    <name type="scientific">Acinetobacter baumannii (strain 1295743)</name>
    <dbReference type="NCBI Taxonomy" id="1310613"/>
    <lineage>
        <taxon>Bacteria</taxon>
        <taxon>Pseudomonadati</taxon>
        <taxon>Pseudomonadota</taxon>
        <taxon>Gammaproteobacteria</taxon>
        <taxon>Moraxellales</taxon>
        <taxon>Moraxellaceae</taxon>
        <taxon>Acinetobacter</taxon>
        <taxon>Acinetobacter calcoaceticus/baumannii complex</taxon>
    </lineage>
</organism>
<dbReference type="Gene3D" id="3.30.70.100">
    <property type="match status" value="1"/>
</dbReference>
<proteinExistence type="predicted"/>
<evidence type="ECO:0000313" key="3">
    <source>
        <dbReference type="Proteomes" id="UP000020595"/>
    </source>
</evidence>
<dbReference type="PATRIC" id="fig|1310613.3.peg.1543"/>
<evidence type="ECO:0000259" key="1">
    <source>
        <dbReference type="Pfam" id="PF07045"/>
    </source>
</evidence>
<dbReference type="InterPro" id="IPR011008">
    <property type="entry name" value="Dimeric_a/b-barrel"/>
</dbReference>
<dbReference type="GeneID" id="92795974"/>
<reference evidence="2 3" key="1">
    <citation type="submission" date="2014-02" db="EMBL/GenBank/DDBJ databases">
        <title>Comparative genomics and transcriptomics to identify genetic mechanisms underlying the emergence of carbapenem resistant Acinetobacter baumannii (CRAb).</title>
        <authorList>
            <person name="Harris A.D."/>
            <person name="Johnson K.J."/>
            <person name="George J."/>
            <person name="Shefchek K."/>
            <person name="Daugherty S.C."/>
            <person name="Parankush S."/>
            <person name="Sadzewicz L."/>
            <person name="Tallon L."/>
            <person name="Sengamalay N."/>
            <person name="Hazen T.H."/>
            <person name="Rasko D.A."/>
        </authorList>
    </citation>
    <scope>NUCLEOTIDE SEQUENCE [LARGE SCALE GENOMIC DNA]</scope>
    <source>
        <strain evidence="2 3">1295743</strain>
    </source>
</reference>
<sequence length="94" mass="10811">MSAYWIAHVTIHDMEQYKQYMATAPQAFQKYGAKFLARGGASEVLEGQEFERHVVIEFPDMETARECYFSPEYQLAKSKRQGCCDVMVSFVEGI</sequence>
<dbReference type="PANTHER" id="PTHR41521">
    <property type="match status" value="1"/>
</dbReference>
<comment type="caution">
    <text evidence="2">The sequence shown here is derived from an EMBL/GenBank/DDBJ whole genome shotgun (WGS) entry which is preliminary data.</text>
</comment>
<dbReference type="SUPFAM" id="SSF54909">
    <property type="entry name" value="Dimeric alpha+beta barrel"/>
    <property type="match status" value="1"/>
</dbReference>
<dbReference type="EMBL" id="JEWH01000015">
    <property type="protein sequence ID" value="EXB06190.1"/>
    <property type="molecule type" value="Genomic_DNA"/>
</dbReference>